<dbReference type="EMBL" id="JFHN01000027">
    <property type="protein sequence ID" value="EXU76551.1"/>
    <property type="molecule type" value="Genomic_DNA"/>
</dbReference>
<evidence type="ECO:0008006" key="4">
    <source>
        <dbReference type="Google" id="ProtNLM"/>
    </source>
</evidence>
<dbReference type="PANTHER" id="PTHR40278">
    <property type="entry name" value="DNA UTILIZATION PROTEIN HOFN"/>
    <property type="match status" value="1"/>
</dbReference>
<dbReference type="PATRIC" id="fig|69222.5.peg.1048"/>
<gene>
    <name evidence="2" type="ORF">BG55_05040</name>
</gene>
<comment type="caution">
    <text evidence="2">The sequence shown here is derived from an EMBL/GenBank/DDBJ whole genome shotgun (WGS) entry which is preliminary data.</text>
</comment>
<feature type="coiled-coil region" evidence="1">
    <location>
        <begin position="63"/>
        <end position="90"/>
    </location>
</feature>
<reference evidence="2 3" key="1">
    <citation type="submission" date="2014-02" db="EMBL/GenBank/DDBJ databases">
        <title>Draft genome of Erwinia mallotivora strain BT-MARDI, a papaya dieback pathogen.</title>
        <authorList>
            <person name="Redzuan R."/>
            <person name="Abu Bakar N."/>
            <person name="Badrun R."/>
            <person name="Mohd Raih M.F."/>
            <person name="Rozano L."/>
            <person name="Mat Amin N."/>
        </authorList>
    </citation>
    <scope>NUCLEOTIDE SEQUENCE [LARGE SCALE GENOMIC DNA]</scope>
    <source>
        <strain evidence="2 3">BT-MARDI</strain>
    </source>
</reference>
<dbReference type="Pfam" id="PF05137">
    <property type="entry name" value="PilN"/>
    <property type="match status" value="1"/>
</dbReference>
<proteinExistence type="predicted"/>
<dbReference type="Proteomes" id="UP000019918">
    <property type="component" value="Unassembled WGS sequence"/>
</dbReference>
<organism evidence="2 3">
    <name type="scientific">Erwinia mallotivora</name>
    <dbReference type="NCBI Taxonomy" id="69222"/>
    <lineage>
        <taxon>Bacteria</taxon>
        <taxon>Pseudomonadati</taxon>
        <taxon>Pseudomonadota</taxon>
        <taxon>Gammaproteobacteria</taxon>
        <taxon>Enterobacterales</taxon>
        <taxon>Erwiniaceae</taxon>
        <taxon>Erwinia</taxon>
    </lineage>
</organism>
<dbReference type="AlphaFoldDB" id="A0A014M3W1"/>
<dbReference type="InterPro" id="IPR007813">
    <property type="entry name" value="PilN"/>
</dbReference>
<dbReference type="OrthoDB" id="6519106at2"/>
<dbReference type="STRING" id="69222.BG55_05040"/>
<protein>
    <recommendedName>
        <fullName evidence="4">Fimbrial assembly protein</fullName>
    </recommendedName>
</protein>
<evidence type="ECO:0000256" key="1">
    <source>
        <dbReference type="SAM" id="Coils"/>
    </source>
</evidence>
<dbReference type="PANTHER" id="PTHR40278:SF1">
    <property type="entry name" value="DNA UTILIZATION PROTEIN HOFN"/>
    <property type="match status" value="1"/>
</dbReference>
<evidence type="ECO:0000313" key="3">
    <source>
        <dbReference type="Proteomes" id="UP000019918"/>
    </source>
</evidence>
<accession>A0A014M3W1</accession>
<keyword evidence="1" id="KW-0175">Coiled coil</keyword>
<evidence type="ECO:0000313" key="2">
    <source>
        <dbReference type="EMBL" id="EXU76551.1"/>
    </source>
</evidence>
<keyword evidence="3" id="KW-1185">Reference proteome</keyword>
<dbReference type="InterPro" id="IPR052534">
    <property type="entry name" value="Extracell_DNA_Util/SecSys_Comp"/>
</dbReference>
<name>A0A014M3W1_9GAMM</name>
<dbReference type="RefSeq" id="WP_034934894.1">
    <property type="nucleotide sequence ID" value="NZ_JFHN01000027.1"/>
</dbReference>
<sequence length="190" mass="22119">MVWVNLLPWRARRFSARLHRWSLVLLLMLAVFLTILLPVVGQQSINVRLRQVVERQLQSGQQLKVIEARAEELVRQRGVLQQQLRLQQQQQQQTGEWADFTAELARKLPETMWLSEMNKNAQYLNLKGFCLKMTDVQALRAQLLQMPLFSRVQTGKLSRNQQGFIQFSLQAVLRADTAKASEILEEQHDS</sequence>